<feature type="region of interest" description="Disordered" evidence="1">
    <location>
        <begin position="165"/>
        <end position="200"/>
    </location>
</feature>
<accession>A0A2I0B3Z4</accession>
<proteinExistence type="predicted"/>
<dbReference type="AlphaFoldDB" id="A0A2I0B3Z4"/>
<feature type="compositionally biased region" description="Polar residues" evidence="1">
    <location>
        <begin position="191"/>
        <end position="200"/>
    </location>
</feature>
<evidence type="ECO:0000313" key="3">
    <source>
        <dbReference type="Proteomes" id="UP000236161"/>
    </source>
</evidence>
<feature type="compositionally biased region" description="Low complexity" evidence="1">
    <location>
        <begin position="78"/>
        <end position="114"/>
    </location>
</feature>
<gene>
    <name evidence="2" type="ORF">AXF42_Ash009409</name>
</gene>
<feature type="compositionally biased region" description="Low complexity" evidence="1">
    <location>
        <begin position="32"/>
        <end position="60"/>
    </location>
</feature>
<protein>
    <submittedName>
        <fullName evidence="2">Uncharacterized protein</fullName>
    </submittedName>
</protein>
<keyword evidence="3" id="KW-1185">Reference proteome</keyword>
<feature type="region of interest" description="Disordered" evidence="1">
    <location>
        <begin position="1"/>
        <end position="119"/>
    </location>
</feature>
<name>A0A2I0B3Z4_9ASPA</name>
<feature type="compositionally biased region" description="Basic and acidic residues" evidence="1">
    <location>
        <begin position="165"/>
        <end position="178"/>
    </location>
</feature>
<dbReference type="STRING" id="1088818.A0A2I0B3Z4"/>
<reference evidence="2 3" key="1">
    <citation type="journal article" date="2017" name="Nature">
        <title>The Apostasia genome and the evolution of orchids.</title>
        <authorList>
            <person name="Zhang G.Q."/>
            <person name="Liu K.W."/>
            <person name="Li Z."/>
            <person name="Lohaus R."/>
            <person name="Hsiao Y.Y."/>
            <person name="Niu S.C."/>
            <person name="Wang J.Y."/>
            <person name="Lin Y.C."/>
            <person name="Xu Q."/>
            <person name="Chen L.J."/>
            <person name="Yoshida K."/>
            <person name="Fujiwara S."/>
            <person name="Wang Z.W."/>
            <person name="Zhang Y.Q."/>
            <person name="Mitsuda N."/>
            <person name="Wang M."/>
            <person name="Liu G.H."/>
            <person name="Pecoraro L."/>
            <person name="Huang H.X."/>
            <person name="Xiao X.J."/>
            <person name="Lin M."/>
            <person name="Wu X.Y."/>
            <person name="Wu W.L."/>
            <person name="Chen Y.Y."/>
            <person name="Chang S.B."/>
            <person name="Sakamoto S."/>
            <person name="Ohme-Takagi M."/>
            <person name="Yagi M."/>
            <person name="Zeng S.J."/>
            <person name="Shen C.Y."/>
            <person name="Yeh C.M."/>
            <person name="Luo Y.B."/>
            <person name="Tsai W.C."/>
            <person name="Van de Peer Y."/>
            <person name="Liu Z.J."/>
        </authorList>
    </citation>
    <scope>NUCLEOTIDE SEQUENCE [LARGE SCALE GENOMIC DNA]</scope>
    <source>
        <strain evidence="3">cv. Shenzhen</strain>
        <tissue evidence="2">Stem</tissue>
    </source>
</reference>
<evidence type="ECO:0000256" key="1">
    <source>
        <dbReference type="SAM" id="MobiDB-lite"/>
    </source>
</evidence>
<dbReference type="EMBL" id="KZ451917">
    <property type="protein sequence ID" value="PKA62522.1"/>
    <property type="molecule type" value="Genomic_DNA"/>
</dbReference>
<organism evidence="2 3">
    <name type="scientific">Apostasia shenzhenica</name>
    <dbReference type="NCBI Taxonomy" id="1088818"/>
    <lineage>
        <taxon>Eukaryota</taxon>
        <taxon>Viridiplantae</taxon>
        <taxon>Streptophyta</taxon>
        <taxon>Embryophyta</taxon>
        <taxon>Tracheophyta</taxon>
        <taxon>Spermatophyta</taxon>
        <taxon>Magnoliopsida</taxon>
        <taxon>Liliopsida</taxon>
        <taxon>Asparagales</taxon>
        <taxon>Orchidaceae</taxon>
        <taxon>Apostasioideae</taxon>
        <taxon>Apostasia</taxon>
    </lineage>
</organism>
<evidence type="ECO:0000313" key="2">
    <source>
        <dbReference type="EMBL" id="PKA62522.1"/>
    </source>
</evidence>
<sequence>MAVAVLPQPAAKRSSKDRHTKSTAEDDVSGCRRLAQRASSSSPASSGTSRTVRRSSGFSTRRSRRSSRLPGPELFLRTSPPSTSPFAAPARLSQPRRPNPLLSPSTPSPFTSAPRLRRRRPLLHPRLPSSQFAADNLADGLHISGATPETDDTYLRKRFREDLFKDEQQQEGEGRPAARGEPSSSPSSVSKTLSGAGTGMMRQSNLLPAAAMWAMARQRRRGSLLDAPRHRRLYCSRHRRALAGSLSVDIPPRRWAIPRRCRSGGHG</sequence>
<dbReference type="Proteomes" id="UP000236161">
    <property type="component" value="Unassembled WGS sequence"/>
</dbReference>